<dbReference type="AlphaFoldDB" id="A0A9N9GJV6"/>
<evidence type="ECO:0000313" key="6">
    <source>
        <dbReference type="EMBL" id="CAG8613662.1"/>
    </source>
</evidence>
<dbReference type="InterPro" id="IPR017937">
    <property type="entry name" value="Thioredoxin_CS"/>
</dbReference>
<dbReference type="PROSITE" id="PS51352">
    <property type="entry name" value="THIOREDOXIN_2"/>
    <property type="match status" value="1"/>
</dbReference>
<dbReference type="GO" id="GO:0003735">
    <property type="term" value="F:structural constituent of ribosome"/>
    <property type="evidence" value="ECO:0007669"/>
    <property type="project" value="InterPro"/>
</dbReference>
<dbReference type="InterPro" id="IPR036249">
    <property type="entry name" value="Thioredoxin-like_sf"/>
</dbReference>
<evidence type="ECO:0000313" key="7">
    <source>
        <dbReference type="Proteomes" id="UP000789508"/>
    </source>
</evidence>
<evidence type="ECO:0000256" key="1">
    <source>
        <dbReference type="ARBA" id="ARBA00022980"/>
    </source>
</evidence>
<protein>
    <recommendedName>
        <fullName evidence="3">Large ribosomal subunit protein bL31c</fullName>
    </recommendedName>
    <alternativeName>
        <fullName evidence="4">50S ribosomal protein L31, chloroplastic</fullName>
    </alternativeName>
</protein>
<dbReference type="Pfam" id="PF00085">
    <property type="entry name" value="Thioredoxin"/>
    <property type="match status" value="1"/>
</dbReference>
<reference evidence="6" key="1">
    <citation type="submission" date="2021-06" db="EMBL/GenBank/DDBJ databases">
        <authorList>
            <person name="Kallberg Y."/>
            <person name="Tangrot J."/>
            <person name="Rosling A."/>
        </authorList>
    </citation>
    <scope>NUCLEOTIDE SEQUENCE</scope>
    <source>
        <strain evidence="6">FL130A</strain>
    </source>
</reference>
<evidence type="ECO:0000256" key="2">
    <source>
        <dbReference type="ARBA" id="ARBA00023274"/>
    </source>
</evidence>
<organism evidence="6 7">
    <name type="scientific">Ambispora leptoticha</name>
    <dbReference type="NCBI Taxonomy" id="144679"/>
    <lineage>
        <taxon>Eukaryota</taxon>
        <taxon>Fungi</taxon>
        <taxon>Fungi incertae sedis</taxon>
        <taxon>Mucoromycota</taxon>
        <taxon>Glomeromycotina</taxon>
        <taxon>Glomeromycetes</taxon>
        <taxon>Archaeosporales</taxon>
        <taxon>Ambisporaceae</taxon>
        <taxon>Ambispora</taxon>
    </lineage>
</organism>
<dbReference type="InterPro" id="IPR034704">
    <property type="entry name" value="Ribosomal_bL28/bL31-like_sf"/>
</dbReference>
<dbReference type="CDD" id="cd02947">
    <property type="entry name" value="TRX_family"/>
    <property type="match status" value="1"/>
</dbReference>
<dbReference type="EMBL" id="CAJVPS010005303">
    <property type="protein sequence ID" value="CAG8613662.1"/>
    <property type="molecule type" value="Genomic_DNA"/>
</dbReference>
<dbReference type="SUPFAM" id="SSF143800">
    <property type="entry name" value="L28p-like"/>
    <property type="match status" value="1"/>
</dbReference>
<proteinExistence type="predicted"/>
<dbReference type="Gene3D" id="3.40.30.10">
    <property type="entry name" value="Glutaredoxin"/>
    <property type="match status" value="1"/>
</dbReference>
<feature type="domain" description="Thioredoxin" evidence="5">
    <location>
        <begin position="1"/>
        <end position="131"/>
    </location>
</feature>
<evidence type="ECO:0000256" key="4">
    <source>
        <dbReference type="ARBA" id="ARBA00035529"/>
    </source>
</evidence>
<dbReference type="GO" id="GO:0006412">
    <property type="term" value="P:translation"/>
    <property type="evidence" value="ECO:0007669"/>
    <property type="project" value="InterPro"/>
</dbReference>
<dbReference type="InterPro" id="IPR002150">
    <property type="entry name" value="Ribosomal_bL31"/>
</dbReference>
<accession>A0A9N9GJV6</accession>
<keyword evidence="1" id="KW-0689">Ribosomal protein</keyword>
<gene>
    <name evidence="6" type="ORF">ALEPTO_LOCUS8670</name>
</gene>
<evidence type="ECO:0000259" key="5">
    <source>
        <dbReference type="PROSITE" id="PS51352"/>
    </source>
</evidence>
<name>A0A9N9GJV6_9GLOM</name>
<comment type="caution">
    <text evidence="6">The sequence shown here is derived from an EMBL/GenBank/DDBJ whole genome shotgun (WGS) entry which is preliminary data.</text>
</comment>
<dbReference type="PROSITE" id="PS00194">
    <property type="entry name" value="THIOREDOXIN_1"/>
    <property type="match status" value="1"/>
</dbReference>
<dbReference type="Proteomes" id="UP000789508">
    <property type="component" value="Unassembled WGS sequence"/>
</dbReference>
<dbReference type="Gene3D" id="4.10.830.30">
    <property type="entry name" value="Ribosomal protein L31"/>
    <property type="match status" value="1"/>
</dbReference>
<keyword evidence="7" id="KW-1185">Reference proteome</keyword>
<dbReference type="Pfam" id="PF01197">
    <property type="entry name" value="Ribosomal_L31"/>
    <property type="match status" value="1"/>
</dbReference>
<dbReference type="InterPro" id="IPR042105">
    <property type="entry name" value="Ribosomal_bL31_sf"/>
</dbReference>
<dbReference type="SUPFAM" id="SSF52833">
    <property type="entry name" value="Thioredoxin-like"/>
    <property type="match status" value="1"/>
</dbReference>
<keyword evidence="2" id="KW-0687">Ribonucleoprotein</keyword>
<sequence>MLKSLVKEEDFDPFLQNNQNKRVLVKFSTVWCPPCQVLQKSIEELLNELETTAGQPKDLIVLQVDAEKFPRLAQRPLFNVEADANRVLIKGEPKSSDLEVKVIDEEGVSDYQDTDEKNIEYIIKKADDCWKIDKKERKIMVKPGKKVDFDKALKEMHKSLLKDKFGSTKIGKRLNADGDDMQYIIMDDGSGNYKVKIYRGDSSDDREFSWEKQYQTVSTSSQDISNSSCSNCNPFYTGTLASEINVGAVEKFRQRVQKVKGKIMLMFEEMFRILEVMGIIKLQKQAAKDYEE</sequence>
<dbReference type="GO" id="GO:0005840">
    <property type="term" value="C:ribosome"/>
    <property type="evidence" value="ECO:0007669"/>
    <property type="project" value="UniProtKB-KW"/>
</dbReference>
<dbReference type="OrthoDB" id="2448015at2759"/>
<dbReference type="InterPro" id="IPR013766">
    <property type="entry name" value="Thioredoxin_domain"/>
</dbReference>
<evidence type="ECO:0000256" key="3">
    <source>
        <dbReference type="ARBA" id="ARBA00035270"/>
    </source>
</evidence>
<dbReference type="GO" id="GO:1990904">
    <property type="term" value="C:ribonucleoprotein complex"/>
    <property type="evidence" value="ECO:0007669"/>
    <property type="project" value="UniProtKB-KW"/>
</dbReference>